<comment type="caution">
    <text evidence="1">The sequence shown here is derived from an EMBL/GenBank/DDBJ whole genome shotgun (WGS) entry which is preliminary data.</text>
</comment>
<dbReference type="Gene3D" id="3.10.20.90">
    <property type="entry name" value="Phosphatidylinositol 3-kinase Catalytic Subunit, Chain A, domain 1"/>
    <property type="match status" value="1"/>
</dbReference>
<sequence>MPSEKTFKQRRTFEQRVEDVRLIREQHPTKIPGGRITVYREDVRSVQ</sequence>
<reference evidence="1 2" key="1">
    <citation type="submission" date="2017-12" db="EMBL/GenBank/DDBJ databases">
        <title>High-resolution comparative analysis of great ape genomes.</title>
        <authorList>
            <person name="Pollen A."/>
            <person name="Hastie A."/>
            <person name="Hormozdiari F."/>
            <person name="Dougherty M."/>
            <person name="Liu R."/>
            <person name="Chaisson M."/>
            <person name="Hoppe E."/>
            <person name="Hill C."/>
            <person name="Pang A."/>
            <person name="Hillier L."/>
            <person name="Baker C."/>
            <person name="Armstrong J."/>
            <person name="Shendure J."/>
            <person name="Paten B."/>
            <person name="Wilson R."/>
            <person name="Chao H."/>
            <person name="Schneider V."/>
            <person name="Ventura M."/>
            <person name="Kronenberg Z."/>
            <person name="Murali S."/>
            <person name="Gordon D."/>
            <person name="Cantsilieris S."/>
            <person name="Munson K."/>
            <person name="Nelson B."/>
            <person name="Raja A."/>
            <person name="Underwood J."/>
            <person name="Diekhans M."/>
            <person name="Fiddes I."/>
            <person name="Haussler D."/>
            <person name="Eichler E."/>
        </authorList>
    </citation>
    <scope>NUCLEOTIDE SEQUENCE [LARGE SCALE GENOMIC DNA]</scope>
    <source>
        <strain evidence="1">Yerkes chimp pedigree #C0471</strain>
    </source>
</reference>
<dbReference type="Proteomes" id="UP000236370">
    <property type="component" value="Unassembled WGS sequence"/>
</dbReference>
<evidence type="ECO:0000313" key="1">
    <source>
        <dbReference type="EMBL" id="PNI45870.1"/>
    </source>
</evidence>
<protein>
    <submittedName>
        <fullName evidence="1">MAP1LC3B isoform 6</fullName>
    </submittedName>
</protein>
<accession>A0A2J8LF20</accession>
<gene>
    <name evidence="1" type="ORF">CK820_G0029496</name>
</gene>
<proteinExistence type="predicted"/>
<dbReference type="EMBL" id="NBAG03000295">
    <property type="protein sequence ID" value="PNI45870.1"/>
    <property type="molecule type" value="Genomic_DNA"/>
</dbReference>
<evidence type="ECO:0000313" key="2">
    <source>
        <dbReference type="Proteomes" id="UP000236370"/>
    </source>
</evidence>
<organism evidence="1 2">
    <name type="scientific">Pan troglodytes</name>
    <name type="common">Chimpanzee</name>
    <dbReference type="NCBI Taxonomy" id="9598"/>
    <lineage>
        <taxon>Eukaryota</taxon>
        <taxon>Metazoa</taxon>
        <taxon>Chordata</taxon>
        <taxon>Craniata</taxon>
        <taxon>Vertebrata</taxon>
        <taxon>Euteleostomi</taxon>
        <taxon>Mammalia</taxon>
        <taxon>Eutheria</taxon>
        <taxon>Euarchontoglires</taxon>
        <taxon>Primates</taxon>
        <taxon>Haplorrhini</taxon>
        <taxon>Catarrhini</taxon>
        <taxon>Hominidae</taxon>
        <taxon>Pan</taxon>
    </lineage>
</organism>
<name>A0A2J8LF20_PANTR</name>
<dbReference type="AlphaFoldDB" id="A0A2J8LF20"/>